<comment type="caution">
    <text evidence="19">The sequence shown here is derived from an EMBL/GenBank/DDBJ whole genome shotgun (WGS) entry which is preliminary data.</text>
</comment>
<comment type="subcellular location">
    <subcellularLocation>
        <location evidence="2">Membrane</location>
        <topology evidence="2">Single-pass membrane protein</topology>
    </subcellularLocation>
</comment>
<dbReference type="InterPro" id="IPR044600">
    <property type="entry name" value="ATL1/ATL16-like"/>
</dbReference>
<accession>A0AAD7LP94</accession>
<keyword evidence="6 16" id="KW-0812">Transmembrane</keyword>
<keyword evidence="8 14" id="KW-0863">Zinc-finger</keyword>
<evidence type="ECO:0000256" key="16">
    <source>
        <dbReference type="SAM" id="Phobius"/>
    </source>
</evidence>
<dbReference type="AlphaFoldDB" id="A0AAD7LP94"/>
<dbReference type="PROSITE" id="PS50089">
    <property type="entry name" value="ZF_RING_2"/>
    <property type="match status" value="1"/>
</dbReference>
<dbReference type="EC" id="2.3.2.27" evidence="4"/>
<evidence type="ECO:0000256" key="12">
    <source>
        <dbReference type="ARBA" id="ARBA00023136"/>
    </source>
</evidence>
<comment type="catalytic activity">
    <reaction evidence="1">
        <text>S-ubiquitinyl-[E2 ubiquitin-conjugating enzyme]-L-cysteine + [acceptor protein]-L-lysine = [E2 ubiquitin-conjugating enzyme]-L-cysteine + N(6)-ubiquitinyl-[acceptor protein]-L-lysine.</text>
        <dbReference type="EC" id="2.3.2.27"/>
    </reaction>
</comment>
<evidence type="ECO:0000256" key="4">
    <source>
        <dbReference type="ARBA" id="ARBA00012483"/>
    </source>
</evidence>
<evidence type="ECO:0000256" key="13">
    <source>
        <dbReference type="ARBA" id="ARBA00024209"/>
    </source>
</evidence>
<dbReference type="KEGG" id="qsa:O6P43_034444"/>
<evidence type="ECO:0000256" key="6">
    <source>
        <dbReference type="ARBA" id="ARBA00022692"/>
    </source>
</evidence>
<evidence type="ECO:0000256" key="10">
    <source>
        <dbReference type="ARBA" id="ARBA00022833"/>
    </source>
</evidence>
<evidence type="ECO:0000256" key="15">
    <source>
        <dbReference type="SAM" id="MobiDB-lite"/>
    </source>
</evidence>
<dbReference type="Pfam" id="PF13639">
    <property type="entry name" value="zf-RING_2"/>
    <property type="match status" value="1"/>
</dbReference>
<evidence type="ECO:0000313" key="18">
    <source>
        <dbReference type="EMBL" id="KAJ7942519.1"/>
    </source>
</evidence>
<dbReference type="CDD" id="cd16461">
    <property type="entry name" value="RING-H2_EL5-like"/>
    <property type="match status" value="1"/>
</dbReference>
<evidence type="ECO:0000313" key="19">
    <source>
        <dbReference type="EMBL" id="KAJ7961824.1"/>
    </source>
</evidence>
<feature type="domain" description="RING-type" evidence="17">
    <location>
        <begin position="149"/>
        <end position="191"/>
    </location>
</feature>
<dbReference type="FunFam" id="3.30.40.10:FF:000233">
    <property type="entry name" value="RING-H2 finger protein ATL54"/>
    <property type="match status" value="1"/>
</dbReference>
<dbReference type="GO" id="GO:0008270">
    <property type="term" value="F:zinc ion binding"/>
    <property type="evidence" value="ECO:0007669"/>
    <property type="project" value="UniProtKB-KW"/>
</dbReference>
<dbReference type="Gene3D" id="3.30.40.10">
    <property type="entry name" value="Zinc/RING finger domain, C3HC4 (zinc finger)"/>
    <property type="match status" value="1"/>
</dbReference>
<dbReference type="EMBL" id="JARAOO010000029">
    <property type="protein sequence ID" value="KAJ7942519.1"/>
    <property type="molecule type" value="Genomic_DNA"/>
</dbReference>
<comment type="similarity">
    <text evidence="13">Belongs to the RING-type zinc finger family. ATL subfamily.</text>
</comment>
<evidence type="ECO:0000313" key="20">
    <source>
        <dbReference type="Proteomes" id="UP001163823"/>
    </source>
</evidence>
<dbReference type="PANTHER" id="PTHR46913">
    <property type="entry name" value="RING-H2 FINGER PROTEIN ATL16"/>
    <property type="match status" value="1"/>
</dbReference>
<evidence type="ECO:0000256" key="5">
    <source>
        <dbReference type="ARBA" id="ARBA00022679"/>
    </source>
</evidence>
<dbReference type="GO" id="GO:0061630">
    <property type="term" value="F:ubiquitin protein ligase activity"/>
    <property type="evidence" value="ECO:0007669"/>
    <property type="project" value="UniProtKB-EC"/>
</dbReference>
<evidence type="ECO:0000256" key="7">
    <source>
        <dbReference type="ARBA" id="ARBA00022723"/>
    </source>
</evidence>
<keyword evidence="7" id="KW-0479">Metal-binding</keyword>
<evidence type="ECO:0000256" key="11">
    <source>
        <dbReference type="ARBA" id="ARBA00022989"/>
    </source>
</evidence>
<feature type="transmembrane region" description="Helical" evidence="16">
    <location>
        <begin position="60"/>
        <end position="83"/>
    </location>
</feature>
<dbReference type="InterPro" id="IPR013083">
    <property type="entry name" value="Znf_RING/FYVE/PHD"/>
</dbReference>
<dbReference type="SUPFAM" id="SSF57850">
    <property type="entry name" value="RING/U-box"/>
    <property type="match status" value="1"/>
</dbReference>
<keyword evidence="11 16" id="KW-1133">Transmembrane helix</keyword>
<comment type="pathway">
    <text evidence="3">Protein modification; protein ubiquitination.</text>
</comment>
<dbReference type="PANTHER" id="PTHR46913:SF22">
    <property type="entry name" value="RING-TYPE E3 UBIQUITIN TRANSFERASE"/>
    <property type="match status" value="1"/>
</dbReference>
<organism evidence="19 20">
    <name type="scientific">Quillaja saponaria</name>
    <name type="common">Soap bark tree</name>
    <dbReference type="NCBI Taxonomy" id="32244"/>
    <lineage>
        <taxon>Eukaryota</taxon>
        <taxon>Viridiplantae</taxon>
        <taxon>Streptophyta</taxon>
        <taxon>Embryophyta</taxon>
        <taxon>Tracheophyta</taxon>
        <taxon>Spermatophyta</taxon>
        <taxon>Magnoliopsida</taxon>
        <taxon>eudicotyledons</taxon>
        <taxon>Gunneridae</taxon>
        <taxon>Pentapetalae</taxon>
        <taxon>rosids</taxon>
        <taxon>fabids</taxon>
        <taxon>Fabales</taxon>
        <taxon>Quillajaceae</taxon>
        <taxon>Quillaja</taxon>
    </lineage>
</organism>
<gene>
    <name evidence="19" type="ORF">O6P43_017127</name>
    <name evidence="18" type="ORF">O6P43_034444</name>
</gene>
<keyword evidence="20" id="KW-1185">Reference proteome</keyword>
<keyword evidence="9" id="KW-0833">Ubl conjugation pathway</keyword>
<keyword evidence="10" id="KW-0862">Zinc</keyword>
<dbReference type="KEGG" id="qsa:O6P43_017127"/>
<reference evidence="19" key="1">
    <citation type="journal article" date="2023" name="Science">
        <title>Elucidation of the pathway for biosynthesis of saponin adjuvants from the soapbark tree.</title>
        <authorList>
            <person name="Reed J."/>
            <person name="Orme A."/>
            <person name="El-Demerdash A."/>
            <person name="Owen C."/>
            <person name="Martin L.B.B."/>
            <person name="Misra R.C."/>
            <person name="Kikuchi S."/>
            <person name="Rejzek M."/>
            <person name="Martin A.C."/>
            <person name="Harkess A."/>
            <person name="Leebens-Mack J."/>
            <person name="Louveau T."/>
            <person name="Stephenson M.J."/>
            <person name="Osbourn A."/>
        </authorList>
    </citation>
    <scope>NUCLEOTIDE SEQUENCE</scope>
    <source>
        <strain evidence="19">S10</strain>
    </source>
</reference>
<evidence type="ECO:0000259" key="17">
    <source>
        <dbReference type="PROSITE" id="PS50089"/>
    </source>
</evidence>
<dbReference type="GO" id="GO:0016567">
    <property type="term" value="P:protein ubiquitination"/>
    <property type="evidence" value="ECO:0007669"/>
    <property type="project" value="InterPro"/>
</dbReference>
<keyword evidence="5" id="KW-0808">Transferase</keyword>
<evidence type="ECO:0000256" key="3">
    <source>
        <dbReference type="ARBA" id="ARBA00004906"/>
    </source>
</evidence>
<dbReference type="InterPro" id="IPR001841">
    <property type="entry name" value="Znf_RING"/>
</dbReference>
<protein>
    <recommendedName>
        <fullName evidence="4">RING-type E3 ubiquitin transferase</fullName>
        <ecNumber evidence="4">2.3.2.27</ecNumber>
    </recommendedName>
</protein>
<dbReference type="Proteomes" id="UP001163823">
    <property type="component" value="Chromosome 7"/>
</dbReference>
<feature type="region of interest" description="Disordered" evidence="15">
    <location>
        <begin position="93"/>
        <end position="121"/>
    </location>
</feature>
<evidence type="ECO:0000256" key="2">
    <source>
        <dbReference type="ARBA" id="ARBA00004167"/>
    </source>
</evidence>
<keyword evidence="12 16" id="KW-0472">Membrane</keyword>
<proteinExistence type="inferred from homology"/>
<dbReference type="GO" id="GO:0016020">
    <property type="term" value="C:membrane"/>
    <property type="evidence" value="ECO:0007669"/>
    <property type="project" value="UniProtKB-SubCell"/>
</dbReference>
<feature type="compositionally biased region" description="Polar residues" evidence="15">
    <location>
        <begin position="94"/>
        <end position="103"/>
    </location>
</feature>
<dbReference type="SMART" id="SM00184">
    <property type="entry name" value="RING"/>
    <property type="match status" value="1"/>
</dbReference>
<evidence type="ECO:0000256" key="8">
    <source>
        <dbReference type="ARBA" id="ARBA00022771"/>
    </source>
</evidence>
<evidence type="ECO:0000256" key="9">
    <source>
        <dbReference type="ARBA" id="ARBA00022786"/>
    </source>
</evidence>
<dbReference type="EMBL" id="JARAOO010000007">
    <property type="protein sequence ID" value="KAJ7961824.1"/>
    <property type="molecule type" value="Genomic_DNA"/>
</dbReference>
<feature type="compositionally biased region" description="Polar residues" evidence="15">
    <location>
        <begin position="111"/>
        <end position="121"/>
    </location>
</feature>
<name>A0AAD7LP94_QUISA</name>
<evidence type="ECO:0000256" key="1">
    <source>
        <dbReference type="ARBA" id="ARBA00000900"/>
    </source>
</evidence>
<sequence length="335" mass="37235">MSSFGNNPNSWTPFSSFRDCSQGICSIYCPQWCYIIYPPPPPPNSDLGGLDSDDPSGFEFSPLIVVIVGILTSVFILATYYAIISRYCRGRRSGQVNHDSSSLEMDENGDHINNGSSQASSSGLDEALIKSITVCKYKKGDRLIEGTDCSVCLSEFQDNESLRLLPKCNHAFHLPCIDTWLKSHSSCPLCRSNIIIASSATCLPHHQIQADQSSIAIQDAVNINVSTLEYHHRRNYGTITVVQNLEGSLHQDNRVVSISGNDKDNIVERDDGTVIEIIGQDQEEFQQPIKRSILLNSCSSQCRVTVSDILNATRDDEEFQRSISAGRLVFQRYEK</sequence>
<evidence type="ECO:0000256" key="14">
    <source>
        <dbReference type="PROSITE-ProRule" id="PRU00175"/>
    </source>
</evidence>